<dbReference type="InterPro" id="IPR011004">
    <property type="entry name" value="Trimer_LpxA-like_sf"/>
</dbReference>
<dbReference type="InterPro" id="IPR051159">
    <property type="entry name" value="Hexapeptide_acetyltransf"/>
</dbReference>
<keyword evidence="2" id="KW-0808">Transferase</keyword>
<organism evidence="4 5">
    <name type="scientific">Moorena producens (strain JHB)</name>
    <dbReference type="NCBI Taxonomy" id="1454205"/>
    <lineage>
        <taxon>Bacteria</taxon>
        <taxon>Bacillati</taxon>
        <taxon>Cyanobacteriota</taxon>
        <taxon>Cyanophyceae</taxon>
        <taxon>Coleofasciculales</taxon>
        <taxon>Coleofasciculaceae</taxon>
        <taxon>Moorena</taxon>
    </lineage>
</organism>
<evidence type="ECO:0000256" key="3">
    <source>
        <dbReference type="SAM" id="Phobius"/>
    </source>
</evidence>
<accession>A0A1D9G8H3</accession>
<dbReference type="PANTHER" id="PTHR23416:SF23">
    <property type="entry name" value="ACETYLTRANSFERASE C18B11.09C-RELATED"/>
    <property type="match status" value="1"/>
</dbReference>
<gene>
    <name evidence="4" type="primary">hpsU</name>
    <name evidence="4" type="ORF">BJP36_32375</name>
</gene>
<evidence type="ECO:0000313" key="4">
    <source>
        <dbReference type="EMBL" id="AOY83922.1"/>
    </source>
</evidence>
<keyword evidence="3" id="KW-0472">Membrane</keyword>
<dbReference type="EMBL" id="CP017708">
    <property type="protein sequence ID" value="AOY83922.1"/>
    <property type="molecule type" value="Genomic_DNA"/>
</dbReference>
<protein>
    <submittedName>
        <fullName evidence="4">Hormogonium polysaccharide biosynthesis acetyltransferase HpsU</fullName>
    </submittedName>
</protein>
<comment type="similarity">
    <text evidence="1">Belongs to the transferase hexapeptide repeat family.</text>
</comment>
<dbReference type="NCBIfam" id="NF038307">
    <property type="entry name" value="EPS_acetyl_HpsU"/>
    <property type="match status" value="1"/>
</dbReference>
<evidence type="ECO:0000256" key="2">
    <source>
        <dbReference type="ARBA" id="ARBA00022679"/>
    </source>
</evidence>
<sequence length="202" mass="22722">MTTDLSKLPALDLAPLVDLRKYDSSRFDRGRPSWLILIWWLVQAIAFPLSLHNFNGFRRWLLQLFGAKIGTNVVIRPTARFTYPWKVEIGDYSWIGDDVVFYSVDRIRIGSHCIISQKCYLCTGSHDIKDPAFGLITSEINVGNGAWIATDCFVAPGVQIGANAVIGARSSVFSNIPEQQVCWGTPARARYRREVGNVECRI</sequence>
<dbReference type="NCBIfam" id="NF007797">
    <property type="entry name" value="PRK10502.1"/>
    <property type="match status" value="1"/>
</dbReference>
<keyword evidence="3" id="KW-0812">Transmembrane</keyword>
<dbReference type="GO" id="GO:0008374">
    <property type="term" value="F:O-acyltransferase activity"/>
    <property type="evidence" value="ECO:0007669"/>
    <property type="project" value="TreeGrafter"/>
</dbReference>
<dbReference type="SUPFAM" id="SSF51161">
    <property type="entry name" value="Trimeric LpxA-like enzymes"/>
    <property type="match status" value="1"/>
</dbReference>
<dbReference type="InterPro" id="IPR001451">
    <property type="entry name" value="Hexapep"/>
</dbReference>
<dbReference type="Gene3D" id="2.160.10.10">
    <property type="entry name" value="Hexapeptide repeat proteins"/>
    <property type="match status" value="1"/>
</dbReference>
<reference evidence="5" key="1">
    <citation type="submission" date="2016-10" db="EMBL/GenBank/DDBJ databases">
        <title>Comparative genomics uncovers the prolific and rare metabolic potential of the cyanobacterial genus Moorea.</title>
        <authorList>
            <person name="Leao T."/>
            <person name="Castelao G."/>
            <person name="Korobeynikov A."/>
            <person name="Monroe E.A."/>
            <person name="Podell S."/>
            <person name="Glukhov E."/>
            <person name="Allen E."/>
            <person name="Gerwick W.H."/>
            <person name="Gerwick L."/>
        </authorList>
    </citation>
    <scope>NUCLEOTIDE SEQUENCE [LARGE SCALE GENOMIC DNA]</scope>
    <source>
        <strain evidence="5">JHB</strain>
    </source>
</reference>
<dbReference type="GO" id="GO:0031470">
    <property type="term" value="C:carboxysome"/>
    <property type="evidence" value="ECO:0007669"/>
    <property type="project" value="UniProtKB-ARBA"/>
</dbReference>
<feature type="transmembrane region" description="Helical" evidence="3">
    <location>
        <begin position="33"/>
        <end position="51"/>
    </location>
</feature>
<dbReference type="PANTHER" id="PTHR23416">
    <property type="entry name" value="SIALIC ACID SYNTHASE-RELATED"/>
    <property type="match status" value="1"/>
</dbReference>
<evidence type="ECO:0000313" key="5">
    <source>
        <dbReference type="Proteomes" id="UP000176944"/>
    </source>
</evidence>
<evidence type="ECO:0000256" key="1">
    <source>
        <dbReference type="ARBA" id="ARBA00007274"/>
    </source>
</evidence>
<dbReference type="Pfam" id="PF00132">
    <property type="entry name" value="Hexapep"/>
    <property type="match status" value="1"/>
</dbReference>
<dbReference type="CDD" id="cd05825">
    <property type="entry name" value="LbH_wcaF_like"/>
    <property type="match status" value="1"/>
</dbReference>
<dbReference type="GO" id="GO:0005829">
    <property type="term" value="C:cytosol"/>
    <property type="evidence" value="ECO:0007669"/>
    <property type="project" value="TreeGrafter"/>
</dbReference>
<dbReference type="AlphaFoldDB" id="A0A1D9G8H3"/>
<name>A0A1D9G8H3_MOOP1</name>
<proteinExistence type="inferred from homology"/>
<dbReference type="Proteomes" id="UP000176944">
    <property type="component" value="Chromosome"/>
</dbReference>
<keyword evidence="3" id="KW-1133">Transmembrane helix</keyword>
<dbReference type="GO" id="GO:0043886">
    <property type="term" value="F:structural constituent of carboxysome shell"/>
    <property type="evidence" value="ECO:0007669"/>
    <property type="project" value="UniProtKB-ARBA"/>
</dbReference>